<dbReference type="AlphaFoldDB" id="S0FWX3"/>
<keyword evidence="4" id="KW-0378">Hydrolase</keyword>
<sequence>MPPEINTDVDILSAPWAITPGALERIAHLVYQGRDPVAESGEAGAAAGIESGDDVDLDIRNHIAVISITGSLYRWSYHRIRREVAAAVKDPSIRAICLLLDSPGGLVSGCKELGDFLFDAGKQKRIYAYADGQMCSAAYWLASVARDISAPQTAAVGSIGVRTLHIDWSKWNQDMGLAFTHLAAGEYKALGNEDEPLNKKARAYFQEKLDTLYSIFIDAVARNRRVSTEKAQGMADGKVFLADQALELGLIDRIDQDFETYFSSILKKEKIMDLETLKRDHPDLYGQVLDQGKQAERAETEQKIKDAVSIAVTGESDRVLGLASAVMGEEAAESFTQVVKSGASVEQVQALKGIFVPAAAGHDDGEGNDGDDAAGKGTSRSAILAALQQGHSQGVNPQKGRDSTADHGSQGDIEKQASEYVRLLT</sequence>
<dbReference type="InterPro" id="IPR002142">
    <property type="entry name" value="Peptidase_S49"/>
</dbReference>
<dbReference type="GO" id="GO:0004252">
    <property type="term" value="F:serine-type endopeptidase activity"/>
    <property type="evidence" value="ECO:0007669"/>
    <property type="project" value="UniProtKB-EC"/>
</dbReference>
<dbReference type="RefSeq" id="WP_006966288.1">
    <property type="nucleotide sequence ID" value="NZ_APJX01000005.1"/>
</dbReference>
<gene>
    <name evidence="4" type="ORF">Dpo_5c01230</name>
</gene>
<accession>S0FWX3</accession>
<dbReference type="Gene3D" id="6.20.330.10">
    <property type="match status" value="1"/>
</dbReference>
<organism evidence="4 5">
    <name type="scientific">Desulfotignum phosphitoxidans DSM 13687</name>
    <dbReference type="NCBI Taxonomy" id="1286635"/>
    <lineage>
        <taxon>Bacteria</taxon>
        <taxon>Pseudomonadati</taxon>
        <taxon>Thermodesulfobacteriota</taxon>
        <taxon>Desulfobacteria</taxon>
        <taxon>Desulfobacterales</taxon>
        <taxon>Desulfobacteraceae</taxon>
        <taxon>Desulfotignum</taxon>
    </lineage>
</organism>
<protein>
    <submittedName>
        <fullName evidence="4">Minor capsid protein C, serine peptidase, MEROPS family S49</fullName>
        <ecNumber evidence="4">3.4.21.69</ecNumber>
    </submittedName>
</protein>
<dbReference type="EC" id="3.4.21.69" evidence="4"/>
<dbReference type="Pfam" id="PF01343">
    <property type="entry name" value="Peptidase_S49"/>
    <property type="match status" value="1"/>
</dbReference>
<dbReference type="InterPro" id="IPR029045">
    <property type="entry name" value="ClpP/crotonase-like_dom_sf"/>
</dbReference>
<reference evidence="4 5" key="1">
    <citation type="journal article" date="2013" name="Genome Announc.">
        <title>Draft Genome Sequence of Desulfotignum phosphitoxidans DSM 13687 Strain FiPS-3.</title>
        <authorList>
            <person name="Poehlein A."/>
            <person name="Daniel R."/>
            <person name="Simeonova D.D."/>
        </authorList>
    </citation>
    <scope>NUCLEOTIDE SEQUENCE [LARGE SCALE GENOMIC DNA]</scope>
    <source>
        <strain evidence="4 5">DSM 13687</strain>
    </source>
</reference>
<dbReference type="InterPro" id="IPR033855">
    <property type="entry name" value="Protein_C"/>
</dbReference>
<comment type="caution">
    <text evidence="4">The sequence shown here is derived from an EMBL/GenBank/DDBJ whole genome shotgun (WGS) entry which is preliminary data.</text>
</comment>
<proteinExistence type="inferred from homology"/>
<comment type="similarity">
    <text evidence="1">Belongs to the peptidase S49 family.</text>
</comment>
<dbReference type="CDD" id="cd07022">
    <property type="entry name" value="S49_Sppa_36K_type"/>
    <property type="match status" value="1"/>
</dbReference>
<dbReference type="GO" id="GO:0006508">
    <property type="term" value="P:proteolysis"/>
    <property type="evidence" value="ECO:0007669"/>
    <property type="project" value="InterPro"/>
</dbReference>
<evidence type="ECO:0000259" key="3">
    <source>
        <dbReference type="Pfam" id="PF01343"/>
    </source>
</evidence>
<evidence type="ECO:0000256" key="1">
    <source>
        <dbReference type="ARBA" id="ARBA00008683"/>
    </source>
</evidence>
<dbReference type="Proteomes" id="UP000014216">
    <property type="component" value="Unassembled WGS sequence"/>
</dbReference>
<dbReference type="PANTHER" id="PTHR42987:SF7">
    <property type="entry name" value="SIGNAL PEPTIDE PEPTIDASE SPPA-RELATED"/>
    <property type="match status" value="1"/>
</dbReference>
<feature type="domain" description="Peptidase S49" evidence="3">
    <location>
        <begin position="122"/>
        <end position="255"/>
    </location>
</feature>
<dbReference type="Gene3D" id="3.90.226.10">
    <property type="entry name" value="2-enoyl-CoA Hydratase, Chain A, domain 1"/>
    <property type="match status" value="1"/>
</dbReference>
<evidence type="ECO:0000256" key="2">
    <source>
        <dbReference type="SAM" id="MobiDB-lite"/>
    </source>
</evidence>
<dbReference type="OrthoDB" id="282590at2"/>
<keyword evidence="5" id="KW-1185">Reference proteome</keyword>
<dbReference type="SUPFAM" id="SSF52096">
    <property type="entry name" value="ClpP/crotonase"/>
    <property type="match status" value="1"/>
</dbReference>
<name>S0FWX3_9BACT</name>
<evidence type="ECO:0000313" key="5">
    <source>
        <dbReference type="Proteomes" id="UP000014216"/>
    </source>
</evidence>
<evidence type="ECO:0000313" key="4">
    <source>
        <dbReference type="EMBL" id="EMS79200.1"/>
    </source>
</evidence>
<dbReference type="PANTHER" id="PTHR42987">
    <property type="entry name" value="PEPTIDASE S49"/>
    <property type="match status" value="1"/>
</dbReference>
<feature type="region of interest" description="Disordered" evidence="2">
    <location>
        <begin position="360"/>
        <end position="425"/>
    </location>
</feature>
<dbReference type="EMBL" id="APJX01000005">
    <property type="protein sequence ID" value="EMS79200.1"/>
    <property type="molecule type" value="Genomic_DNA"/>
</dbReference>